<accession>A0A1F7I9S4</accession>
<evidence type="ECO:0000313" key="1">
    <source>
        <dbReference type="EMBL" id="OGK40107.1"/>
    </source>
</evidence>
<dbReference type="Proteomes" id="UP000177698">
    <property type="component" value="Unassembled WGS sequence"/>
</dbReference>
<gene>
    <name evidence="1" type="ORF">A2954_00505</name>
</gene>
<proteinExistence type="predicted"/>
<comment type="caution">
    <text evidence="1">The sequence shown here is derived from an EMBL/GenBank/DDBJ whole genome shotgun (WGS) entry which is preliminary data.</text>
</comment>
<dbReference type="STRING" id="1802056.A2954_00505"/>
<reference evidence="1 2" key="1">
    <citation type="journal article" date="2016" name="Nat. Commun.">
        <title>Thousands of microbial genomes shed light on interconnected biogeochemical processes in an aquifer system.</title>
        <authorList>
            <person name="Anantharaman K."/>
            <person name="Brown C.T."/>
            <person name="Hug L.A."/>
            <person name="Sharon I."/>
            <person name="Castelle C.J."/>
            <person name="Probst A.J."/>
            <person name="Thomas B.C."/>
            <person name="Singh A."/>
            <person name="Wilkins M.J."/>
            <person name="Karaoz U."/>
            <person name="Brodie E.L."/>
            <person name="Williams K.H."/>
            <person name="Hubbard S.S."/>
            <person name="Banfield J.F."/>
        </authorList>
    </citation>
    <scope>NUCLEOTIDE SEQUENCE [LARGE SCALE GENOMIC DNA]</scope>
</reference>
<name>A0A1F7I9S4_9BACT</name>
<protein>
    <submittedName>
        <fullName evidence="1">Uncharacterized protein</fullName>
    </submittedName>
</protein>
<sequence length="250" mass="29812">MKIRKEKLKYISEFFNKYLTNSDLKEILTRLEIKYQNGFFSLTKSKLIPALLNFYYQSKNYSKFVTVLRFFIEKIAGKYKYVDEKNQYYYHILTHIIQYDPEDFDKKSLTSMSQKINEVFAIIDKIAINKGKKLTRQKITSYFQGRTFFIVLRNGISKALNFETRNKGKNMLELFTVLFEHWQTNDFPLMRAEIRYLLFKQYPEINNDFVSNTVGNLRKKIEYSGLGNLITIKYNKKSDGYSLDIHDSPI</sequence>
<dbReference type="AlphaFoldDB" id="A0A1F7I9S4"/>
<organism evidence="1 2">
    <name type="scientific">Candidatus Roizmanbacteria bacterium RIFCSPLOWO2_01_FULL_37_12</name>
    <dbReference type="NCBI Taxonomy" id="1802056"/>
    <lineage>
        <taxon>Bacteria</taxon>
        <taxon>Candidatus Roizmaniibacteriota</taxon>
    </lineage>
</organism>
<dbReference type="EMBL" id="MGAG01000029">
    <property type="protein sequence ID" value="OGK40107.1"/>
    <property type="molecule type" value="Genomic_DNA"/>
</dbReference>
<evidence type="ECO:0000313" key="2">
    <source>
        <dbReference type="Proteomes" id="UP000177698"/>
    </source>
</evidence>